<dbReference type="InterPro" id="IPR008266">
    <property type="entry name" value="Tyr_kinase_AS"/>
</dbReference>
<keyword evidence="7" id="KW-1185">Reference proteome</keyword>
<dbReference type="Gene3D" id="1.10.510.10">
    <property type="entry name" value="Transferase(Phosphotransferase) domain 1"/>
    <property type="match status" value="1"/>
</dbReference>
<keyword evidence="4" id="KW-0067">ATP-binding</keyword>
<dbReference type="RefSeq" id="WP_044197562.1">
    <property type="nucleotide sequence ID" value="NZ_JMCB01000022.1"/>
</dbReference>
<accession>A0A085W3Z2</accession>
<proteinExistence type="predicted"/>
<keyword evidence="2" id="KW-0547">Nucleotide-binding</keyword>
<evidence type="ECO:0000313" key="6">
    <source>
        <dbReference type="EMBL" id="KFE62405.1"/>
    </source>
</evidence>
<sequence>MPSMSLKPTGPEVLLRSGRTSYEFVRWLGWAHHGELVLACRRFDEAFSGFSVIKRPVAPVSEEARRRLLDEGRVASQLHHPNILAALQLKGPEDVPHLVMEHVTGMRLSALLEAAQRAQQPLSEASTCHVVAEVADALHHAHSLVDEHGRALGIVHRDVSPHNILLGEHGEVKLLDFGAAWSRLSGRVSSEGPTVQGSLAYAAPEHAQHLALDARADQFSLGIILLQLLTGRHLFEGAERFDARLRRARAPESDATRKCAQDLAQRIRSYSQEDLEAATRAVPEALRSTVLRALAPERAARFASCGHLAKALREYLRDTGQYVGRHEVLTELVALRYVSLRVEAGETPDDAVRERSLPDPGLRSAPRLLAHLRAARFRGPPRRR</sequence>
<keyword evidence="3 6" id="KW-0418">Kinase</keyword>
<evidence type="ECO:0000256" key="4">
    <source>
        <dbReference type="ARBA" id="ARBA00022840"/>
    </source>
</evidence>
<dbReference type="STRING" id="394096.DB31_4115"/>
<evidence type="ECO:0000259" key="5">
    <source>
        <dbReference type="PROSITE" id="PS50011"/>
    </source>
</evidence>
<dbReference type="PROSITE" id="PS00109">
    <property type="entry name" value="PROTEIN_KINASE_TYR"/>
    <property type="match status" value="1"/>
</dbReference>
<evidence type="ECO:0000256" key="3">
    <source>
        <dbReference type="ARBA" id="ARBA00022777"/>
    </source>
</evidence>
<dbReference type="GO" id="GO:0005524">
    <property type="term" value="F:ATP binding"/>
    <property type="evidence" value="ECO:0007669"/>
    <property type="project" value="UniProtKB-KW"/>
</dbReference>
<gene>
    <name evidence="6" type="ORF">DB31_4115</name>
</gene>
<keyword evidence="1" id="KW-0808">Transferase</keyword>
<dbReference type="PROSITE" id="PS50011">
    <property type="entry name" value="PROTEIN_KINASE_DOM"/>
    <property type="match status" value="1"/>
</dbReference>
<dbReference type="Pfam" id="PF00069">
    <property type="entry name" value="Pkinase"/>
    <property type="match status" value="1"/>
</dbReference>
<reference evidence="6 7" key="1">
    <citation type="submission" date="2014-04" db="EMBL/GenBank/DDBJ databases">
        <title>Genome assembly of Hyalangium minutum DSM 14724.</title>
        <authorList>
            <person name="Sharma G."/>
            <person name="Subramanian S."/>
        </authorList>
    </citation>
    <scope>NUCLEOTIDE SEQUENCE [LARGE SCALE GENOMIC DNA]</scope>
    <source>
        <strain evidence="6 7">DSM 14724</strain>
    </source>
</reference>
<evidence type="ECO:0000256" key="2">
    <source>
        <dbReference type="ARBA" id="ARBA00022741"/>
    </source>
</evidence>
<dbReference type="CDD" id="cd14014">
    <property type="entry name" value="STKc_PknB_like"/>
    <property type="match status" value="1"/>
</dbReference>
<comment type="caution">
    <text evidence="6">The sequence shown here is derived from an EMBL/GenBank/DDBJ whole genome shotgun (WGS) entry which is preliminary data.</text>
</comment>
<name>A0A085W3Z2_9BACT</name>
<dbReference type="Gene3D" id="3.30.200.20">
    <property type="entry name" value="Phosphorylase Kinase, domain 1"/>
    <property type="match status" value="1"/>
</dbReference>
<dbReference type="GO" id="GO:0004674">
    <property type="term" value="F:protein serine/threonine kinase activity"/>
    <property type="evidence" value="ECO:0007669"/>
    <property type="project" value="TreeGrafter"/>
</dbReference>
<dbReference type="PANTHER" id="PTHR43289">
    <property type="entry name" value="MITOGEN-ACTIVATED PROTEIN KINASE KINASE KINASE 20-RELATED"/>
    <property type="match status" value="1"/>
</dbReference>
<dbReference type="PANTHER" id="PTHR43289:SF6">
    <property type="entry name" value="SERINE_THREONINE-PROTEIN KINASE NEKL-3"/>
    <property type="match status" value="1"/>
</dbReference>
<evidence type="ECO:0000256" key="1">
    <source>
        <dbReference type="ARBA" id="ARBA00022679"/>
    </source>
</evidence>
<dbReference type="OrthoDB" id="5521996at2"/>
<feature type="domain" description="Protein kinase" evidence="5">
    <location>
        <begin position="22"/>
        <end position="316"/>
    </location>
</feature>
<dbReference type="InterPro" id="IPR011009">
    <property type="entry name" value="Kinase-like_dom_sf"/>
</dbReference>
<dbReference type="EMBL" id="JMCB01000022">
    <property type="protein sequence ID" value="KFE62405.1"/>
    <property type="molecule type" value="Genomic_DNA"/>
</dbReference>
<evidence type="ECO:0000313" key="7">
    <source>
        <dbReference type="Proteomes" id="UP000028725"/>
    </source>
</evidence>
<dbReference type="InterPro" id="IPR000719">
    <property type="entry name" value="Prot_kinase_dom"/>
</dbReference>
<dbReference type="Proteomes" id="UP000028725">
    <property type="component" value="Unassembled WGS sequence"/>
</dbReference>
<dbReference type="SUPFAM" id="SSF56112">
    <property type="entry name" value="Protein kinase-like (PK-like)"/>
    <property type="match status" value="1"/>
</dbReference>
<organism evidence="6 7">
    <name type="scientific">Hyalangium minutum</name>
    <dbReference type="NCBI Taxonomy" id="394096"/>
    <lineage>
        <taxon>Bacteria</taxon>
        <taxon>Pseudomonadati</taxon>
        <taxon>Myxococcota</taxon>
        <taxon>Myxococcia</taxon>
        <taxon>Myxococcales</taxon>
        <taxon>Cystobacterineae</taxon>
        <taxon>Archangiaceae</taxon>
        <taxon>Hyalangium</taxon>
    </lineage>
</organism>
<dbReference type="AlphaFoldDB" id="A0A085W3Z2"/>
<protein>
    <submittedName>
        <fullName evidence="6">Serine/threonine kinase PKN11</fullName>
    </submittedName>
</protein>